<evidence type="ECO:0000259" key="5">
    <source>
        <dbReference type="PROSITE" id="PS50893"/>
    </source>
</evidence>
<protein>
    <submittedName>
        <fullName evidence="6">ABC transporter ATP-binding protein</fullName>
    </submittedName>
</protein>
<accession>A0A5D4H5M0</accession>
<keyword evidence="3" id="KW-0547">Nucleotide-binding</keyword>
<keyword evidence="4 6" id="KW-0067">ATP-binding</keyword>
<dbReference type="GO" id="GO:0005524">
    <property type="term" value="F:ATP binding"/>
    <property type="evidence" value="ECO:0007669"/>
    <property type="project" value="UniProtKB-KW"/>
</dbReference>
<feature type="domain" description="ABC transporter" evidence="5">
    <location>
        <begin position="37"/>
        <end position="268"/>
    </location>
</feature>
<dbReference type="InterPro" id="IPR003439">
    <property type="entry name" value="ABC_transporter-like_ATP-bd"/>
</dbReference>
<dbReference type="SMART" id="SM00382">
    <property type="entry name" value="AAA"/>
    <property type="match status" value="1"/>
</dbReference>
<dbReference type="InterPro" id="IPR050166">
    <property type="entry name" value="ABC_transporter_ATP-bind"/>
</dbReference>
<comment type="caution">
    <text evidence="6">The sequence shown here is derived from an EMBL/GenBank/DDBJ whole genome shotgun (WGS) entry which is preliminary data.</text>
</comment>
<dbReference type="AlphaFoldDB" id="A0A5D4H5M0"/>
<keyword evidence="2" id="KW-0813">Transport</keyword>
<name>A0A5D4H5M0_9HYPH</name>
<dbReference type="InterPro" id="IPR017871">
    <property type="entry name" value="ABC_transporter-like_CS"/>
</dbReference>
<dbReference type="PROSITE" id="PS50893">
    <property type="entry name" value="ABC_TRANSPORTER_2"/>
    <property type="match status" value="1"/>
</dbReference>
<dbReference type="GO" id="GO:0016887">
    <property type="term" value="F:ATP hydrolysis activity"/>
    <property type="evidence" value="ECO:0007669"/>
    <property type="project" value="InterPro"/>
</dbReference>
<evidence type="ECO:0000313" key="6">
    <source>
        <dbReference type="EMBL" id="TYR34110.1"/>
    </source>
</evidence>
<evidence type="ECO:0000313" key="7">
    <source>
        <dbReference type="Proteomes" id="UP000323258"/>
    </source>
</evidence>
<evidence type="ECO:0000256" key="3">
    <source>
        <dbReference type="ARBA" id="ARBA00022741"/>
    </source>
</evidence>
<dbReference type="InterPro" id="IPR003593">
    <property type="entry name" value="AAA+_ATPase"/>
</dbReference>
<evidence type="ECO:0000256" key="2">
    <source>
        <dbReference type="ARBA" id="ARBA00022448"/>
    </source>
</evidence>
<reference evidence="6 7" key="2">
    <citation type="submission" date="2019-09" db="EMBL/GenBank/DDBJ databases">
        <title>Mesorhizobium sp. MaA-C15 isolated from Microcystis aeruginosa.</title>
        <authorList>
            <person name="Jeong S.E."/>
            <person name="Jin H.M."/>
            <person name="Jeon C.O."/>
        </authorList>
    </citation>
    <scope>NUCLEOTIDE SEQUENCE [LARGE SCALE GENOMIC DNA]</scope>
    <source>
        <strain evidence="6 7">MaA-C15</strain>
    </source>
</reference>
<organism evidence="6 7">
    <name type="scientific">Neoaquamicrobium microcysteis</name>
    <dbReference type="NCBI Taxonomy" id="2682781"/>
    <lineage>
        <taxon>Bacteria</taxon>
        <taxon>Pseudomonadati</taxon>
        <taxon>Pseudomonadota</taxon>
        <taxon>Alphaproteobacteria</taxon>
        <taxon>Hyphomicrobiales</taxon>
        <taxon>Phyllobacteriaceae</taxon>
        <taxon>Neoaquamicrobium</taxon>
    </lineage>
</organism>
<dbReference type="InterPro" id="IPR027417">
    <property type="entry name" value="P-loop_NTPase"/>
</dbReference>
<dbReference type="OrthoDB" id="9807242at2"/>
<dbReference type="PROSITE" id="PS00211">
    <property type="entry name" value="ABC_TRANSPORTER_1"/>
    <property type="match status" value="1"/>
</dbReference>
<gene>
    <name evidence="6" type="ORF">FY036_05975</name>
</gene>
<dbReference type="PANTHER" id="PTHR42788:SF13">
    <property type="entry name" value="ALIPHATIC SULFONATES IMPORT ATP-BINDING PROTEIN SSUB"/>
    <property type="match status" value="1"/>
</dbReference>
<comment type="similarity">
    <text evidence="1">Belongs to the ABC transporter superfamily.</text>
</comment>
<dbReference type="Pfam" id="PF00005">
    <property type="entry name" value="ABC_tran"/>
    <property type="match status" value="1"/>
</dbReference>
<proteinExistence type="inferred from homology"/>
<dbReference type="CDD" id="cd03293">
    <property type="entry name" value="ABC_NrtD_SsuB_transporters"/>
    <property type="match status" value="1"/>
</dbReference>
<dbReference type="Gene3D" id="3.40.50.300">
    <property type="entry name" value="P-loop containing nucleotide triphosphate hydrolases"/>
    <property type="match status" value="1"/>
</dbReference>
<dbReference type="EMBL" id="VSZS01000057">
    <property type="protein sequence ID" value="TYR34110.1"/>
    <property type="molecule type" value="Genomic_DNA"/>
</dbReference>
<dbReference type="Proteomes" id="UP000323258">
    <property type="component" value="Unassembled WGS sequence"/>
</dbReference>
<keyword evidence="7" id="KW-1185">Reference proteome</keyword>
<reference evidence="6 7" key="1">
    <citation type="submission" date="2019-08" db="EMBL/GenBank/DDBJ databases">
        <authorList>
            <person name="Seo Y.L."/>
        </authorList>
    </citation>
    <scope>NUCLEOTIDE SEQUENCE [LARGE SCALE GENOMIC DNA]</scope>
    <source>
        <strain evidence="6 7">MaA-C15</strain>
    </source>
</reference>
<evidence type="ECO:0000256" key="4">
    <source>
        <dbReference type="ARBA" id="ARBA00022840"/>
    </source>
</evidence>
<sequence>MSFDGKVLFCEHRPNNETKLGKVEKLKQAGTHPQVLVRADAVTKIYRSRMGESVEALAPTTLDIHEGEFLSLIGPSGCGKSTFLRILAGLETLSGGKLEWRDGAPTKGSDVGFVFQEPVLLPWLSILDNVRFPLDVFRTPKNEGNERARAMLALVGLGAFEKALPKELSGGMRQRAAIARALVYRPRIVLMDEPFGALDLLTRDRMNDELLRIKNETGSTIVFVTHSIEEAAYLSDRVAVMSARPGRISALHDLDLGPERSEAIKDDPRFYQWLSTLRKELR</sequence>
<dbReference type="SUPFAM" id="SSF52540">
    <property type="entry name" value="P-loop containing nucleoside triphosphate hydrolases"/>
    <property type="match status" value="1"/>
</dbReference>
<dbReference type="PANTHER" id="PTHR42788">
    <property type="entry name" value="TAURINE IMPORT ATP-BINDING PROTEIN-RELATED"/>
    <property type="match status" value="1"/>
</dbReference>
<evidence type="ECO:0000256" key="1">
    <source>
        <dbReference type="ARBA" id="ARBA00005417"/>
    </source>
</evidence>